<dbReference type="InterPro" id="IPR012347">
    <property type="entry name" value="Ferritin-like"/>
</dbReference>
<feature type="domain" description="DUF305" evidence="3">
    <location>
        <begin position="61"/>
        <end position="208"/>
    </location>
</feature>
<accession>A0ABW8AU64</accession>
<dbReference type="PANTHER" id="PTHR36933">
    <property type="entry name" value="SLL0788 PROTEIN"/>
    <property type="match status" value="1"/>
</dbReference>
<dbReference type="EMBL" id="JBITLV010000010">
    <property type="protein sequence ID" value="MFI7589884.1"/>
    <property type="molecule type" value="Genomic_DNA"/>
</dbReference>
<dbReference type="PROSITE" id="PS51257">
    <property type="entry name" value="PROKAR_LIPOPROTEIN"/>
    <property type="match status" value="1"/>
</dbReference>
<gene>
    <name evidence="4" type="ORF">ACIB24_22675</name>
</gene>
<dbReference type="Gene3D" id="1.20.1260.10">
    <property type="match status" value="1"/>
</dbReference>
<dbReference type="RefSeq" id="WP_398284484.1">
    <property type="nucleotide sequence ID" value="NZ_JBITLV010000010.1"/>
</dbReference>
<protein>
    <submittedName>
        <fullName evidence="4">DUF305 domain-containing protein</fullName>
    </submittedName>
</protein>
<organism evidence="4 5">
    <name type="scientific">Spongisporangium articulatum</name>
    <dbReference type="NCBI Taxonomy" id="3362603"/>
    <lineage>
        <taxon>Bacteria</taxon>
        <taxon>Bacillati</taxon>
        <taxon>Actinomycetota</taxon>
        <taxon>Actinomycetes</taxon>
        <taxon>Kineosporiales</taxon>
        <taxon>Kineosporiaceae</taxon>
        <taxon>Spongisporangium</taxon>
    </lineage>
</organism>
<feature type="chain" id="PRO_5047424547" evidence="2">
    <location>
        <begin position="25"/>
        <end position="212"/>
    </location>
</feature>
<comment type="caution">
    <text evidence="4">The sequence shown here is derived from an EMBL/GenBank/DDBJ whole genome shotgun (WGS) entry which is preliminary data.</text>
</comment>
<name>A0ABW8AU64_9ACTN</name>
<sequence length="212" mass="21872">MKHAKHALAAAVLAAAVVTLSACGGSDGTMSSGTSMTPMKGMGQSSSGPAMPASGPHNAADVTFSTQMISHHAQAVEMTDLVLASTQNAKVRALATQIRNAQTPEITTMSGWLKGWGEPVPDTTMAGQDMGGMSMDGMMSDSEMNQLKQAQGTQADTEFLTLMSKHHAGAIEMSKTELTSGQNAAAKELATSIIETQTAEIADMQGLLNSIG</sequence>
<keyword evidence="5" id="KW-1185">Reference proteome</keyword>
<dbReference type="InterPro" id="IPR005183">
    <property type="entry name" value="DUF305_CopM-like"/>
</dbReference>
<feature type="compositionally biased region" description="Low complexity" evidence="1">
    <location>
        <begin position="28"/>
        <end position="56"/>
    </location>
</feature>
<evidence type="ECO:0000256" key="1">
    <source>
        <dbReference type="SAM" id="MobiDB-lite"/>
    </source>
</evidence>
<evidence type="ECO:0000256" key="2">
    <source>
        <dbReference type="SAM" id="SignalP"/>
    </source>
</evidence>
<keyword evidence="2" id="KW-0732">Signal</keyword>
<evidence type="ECO:0000259" key="3">
    <source>
        <dbReference type="Pfam" id="PF03713"/>
    </source>
</evidence>
<feature type="signal peptide" evidence="2">
    <location>
        <begin position="1"/>
        <end position="24"/>
    </location>
</feature>
<evidence type="ECO:0000313" key="5">
    <source>
        <dbReference type="Proteomes" id="UP001612915"/>
    </source>
</evidence>
<dbReference type="Pfam" id="PF03713">
    <property type="entry name" value="DUF305"/>
    <property type="match status" value="1"/>
</dbReference>
<dbReference type="PANTHER" id="PTHR36933:SF1">
    <property type="entry name" value="SLL0788 PROTEIN"/>
    <property type="match status" value="1"/>
</dbReference>
<feature type="region of interest" description="Disordered" evidence="1">
    <location>
        <begin position="27"/>
        <end position="56"/>
    </location>
</feature>
<proteinExistence type="predicted"/>
<dbReference type="Proteomes" id="UP001612915">
    <property type="component" value="Unassembled WGS sequence"/>
</dbReference>
<reference evidence="4 5" key="1">
    <citation type="submission" date="2024-10" db="EMBL/GenBank/DDBJ databases">
        <title>The Natural Products Discovery Center: Release of the First 8490 Sequenced Strains for Exploring Actinobacteria Biosynthetic Diversity.</title>
        <authorList>
            <person name="Kalkreuter E."/>
            <person name="Kautsar S.A."/>
            <person name="Yang D."/>
            <person name="Bader C.D."/>
            <person name="Teijaro C.N."/>
            <person name="Fluegel L."/>
            <person name="Davis C.M."/>
            <person name="Simpson J.R."/>
            <person name="Lauterbach L."/>
            <person name="Steele A.D."/>
            <person name="Gui C."/>
            <person name="Meng S."/>
            <person name="Li G."/>
            <person name="Viehrig K."/>
            <person name="Ye F."/>
            <person name="Su P."/>
            <person name="Kiefer A.F."/>
            <person name="Nichols A."/>
            <person name="Cepeda A.J."/>
            <person name="Yan W."/>
            <person name="Fan B."/>
            <person name="Jiang Y."/>
            <person name="Adhikari A."/>
            <person name="Zheng C.-J."/>
            <person name="Schuster L."/>
            <person name="Cowan T.M."/>
            <person name="Smanski M.J."/>
            <person name="Chevrette M.G."/>
            <person name="De Carvalho L.P.S."/>
            <person name="Shen B."/>
        </authorList>
    </citation>
    <scope>NUCLEOTIDE SEQUENCE [LARGE SCALE GENOMIC DNA]</scope>
    <source>
        <strain evidence="4 5">NPDC049639</strain>
    </source>
</reference>
<evidence type="ECO:0000313" key="4">
    <source>
        <dbReference type="EMBL" id="MFI7589884.1"/>
    </source>
</evidence>